<evidence type="ECO:0000256" key="4">
    <source>
        <dbReference type="ARBA" id="ARBA00023136"/>
    </source>
</evidence>
<evidence type="ECO:0000256" key="2">
    <source>
        <dbReference type="ARBA" id="ARBA00022692"/>
    </source>
</evidence>
<keyword evidence="3 6" id="KW-1133">Transmembrane helix</keyword>
<dbReference type="Pfam" id="PF20684">
    <property type="entry name" value="Fung_rhodopsin"/>
    <property type="match status" value="1"/>
</dbReference>
<dbReference type="EMBL" id="JAPCWZ010000007">
    <property type="protein sequence ID" value="KAK8856868.1"/>
    <property type="molecule type" value="Genomic_DNA"/>
</dbReference>
<accession>A0ABR2I3A6</accession>
<evidence type="ECO:0000256" key="6">
    <source>
        <dbReference type="SAM" id="Phobius"/>
    </source>
</evidence>
<keyword evidence="2 6" id="KW-0812">Transmembrane</keyword>
<dbReference type="InterPro" id="IPR052337">
    <property type="entry name" value="SAT4-like"/>
</dbReference>
<evidence type="ECO:0000313" key="8">
    <source>
        <dbReference type="EMBL" id="KAK8856868.1"/>
    </source>
</evidence>
<feature type="transmembrane region" description="Helical" evidence="6">
    <location>
        <begin position="127"/>
        <end position="145"/>
    </location>
</feature>
<evidence type="ECO:0000259" key="7">
    <source>
        <dbReference type="Pfam" id="PF20684"/>
    </source>
</evidence>
<dbReference type="PANTHER" id="PTHR33048">
    <property type="entry name" value="PTH11-LIKE INTEGRAL MEMBRANE PROTEIN (AFU_ORTHOLOGUE AFUA_5G11245)"/>
    <property type="match status" value="1"/>
</dbReference>
<dbReference type="Proteomes" id="UP001390339">
    <property type="component" value="Unassembled WGS sequence"/>
</dbReference>
<evidence type="ECO:0000256" key="1">
    <source>
        <dbReference type="ARBA" id="ARBA00004141"/>
    </source>
</evidence>
<protein>
    <submittedName>
        <fullName evidence="8">Satratoxin biosynthesis SC1 cluster protein 4</fullName>
    </submittedName>
</protein>
<comment type="subcellular location">
    <subcellularLocation>
        <location evidence="1">Membrane</location>
        <topology evidence="1">Multi-pass membrane protein</topology>
    </subcellularLocation>
</comment>
<reference evidence="8 9" key="1">
    <citation type="journal article" date="2024" name="IMA Fungus">
        <title>Apiospora arundinis, a panoply of carbohydrate-active enzymes and secondary metabolites.</title>
        <authorList>
            <person name="Sorensen T."/>
            <person name="Petersen C."/>
            <person name="Muurmann A.T."/>
            <person name="Christiansen J.V."/>
            <person name="Brundto M.L."/>
            <person name="Overgaard C.K."/>
            <person name="Boysen A.T."/>
            <person name="Wollenberg R.D."/>
            <person name="Larsen T.O."/>
            <person name="Sorensen J.L."/>
            <person name="Nielsen K.L."/>
            <person name="Sondergaard T.E."/>
        </authorList>
    </citation>
    <scope>NUCLEOTIDE SEQUENCE [LARGE SCALE GENOMIC DNA]</scope>
    <source>
        <strain evidence="8 9">AAU 773</strain>
    </source>
</reference>
<name>A0ABR2I3A6_9PEZI</name>
<feature type="transmembrane region" description="Helical" evidence="6">
    <location>
        <begin position="238"/>
        <end position="260"/>
    </location>
</feature>
<feature type="transmembrane region" description="Helical" evidence="6">
    <location>
        <begin position="47"/>
        <end position="66"/>
    </location>
</feature>
<keyword evidence="9" id="KW-1185">Reference proteome</keyword>
<dbReference type="InterPro" id="IPR049326">
    <property type="entry name" value="Rhodopsin_dom_fungi"/>
</dbReference>
<proteinExistence type="inferred from homology"/>
<organism evidence="8 9">
    <name type="scientific">Apiospora arundinis</name>
    <dbReference type="NCBI Taxonomy" id="335852"/>
    <lineage>
        <taxon>Eukaryota</taxon>
        <taxon>Fungi</taxon>
        <taxon>Dikarya</taxon>
        <taxon>Ascomycota</taxon>
        <taxon>Pezizomycotina</taxon>
        <taxon>Sordariomycetes</taxon>
        <taxon>Xylariomycetidae</taxon>
        <taxon>Amphisphaeriales</taxon>
        <taxon>Apiosporaceae</taxon>
        <taxon>Apiospora</taxon>
    </lineage>
</organism>
<sequence>MHNPFWIRSYVARRYDEAAAKAQYMQHMAEVAAKQDLTEDVRTRSRWLSVGFTLFATAVVAMRFIARRRQGAKLLIDDWLTVFTLVLCYGNMTMNIVLIDQGVGLHTGALTPAQLEKLNETLVGAEILYVTGVNMYKIALLYLYFRLFPTRDIRIGSYILGGFSCVWNVGCIFAATFQCLPREKLWQPWLQGGCIDLFLTQLAISVPCMMLDVAILCLPMRHVWNLKTNLTQRVCLTIIFLLGSYVVFTSIYRFVIFLRYDHDDNSFTLGDGVAWNVIEIASGIISACLPTLGPLVRIVFKAVYPSTLRSRGLSGNKLGGSSSYAKKSNSKSGGVATIGGGSTYARHSKPLGALALEDGKYGVIDDDNDIVNFGSGGGGASSRGLGGGSRAFDGMRRGNVSVTVSHNRDGSAEGLGYTSSHDEIPLTAIQKETHMEWTYETASQYGNSHKPGDHQV</sequence>
<evidence type="ECO:0000256" key="3">
    <source>
        <dbReference type="ARBA" id="ARBA00022989"/>
    </source>
</evidence>
<dbReference type="PANTHER" id="PTHR33048:SF151">
    <property type="entry name" value="INTEGRAL MEMBRANE PROTEIN"/>
    <property type="match status" value="1"/>
</dbReference>
<comment type="similarity">
    <text evidence="5">Belongs to the SAT4 family.</text>
</comment>
<feature type="domain" description="Rhodopsin" evidence="7">
    <location>
        <begin position="62"/>
        <end position="297"/>
    </location>
</feature>
<evidence type="ECO:0000256" key="5">
    <source>
        <dbReference type="ARBA" id="ARBA00038359"/>
    </source>
</evidence>
<feature type="transmembrane region" description="Helical" evidence="6">
    <location>
        <begin position="157"/>
        <end position="177"/>
    </location>
</feature>
<feature type="transmembrane region" description="Helical" evidence="6">
    <location>
        <begin position="78"/>
        <end position="99"/>
    </location>
</feature>
<feature type="transmembrane region" description="Helical" evidence="6">
    <location>
        <begin position="280"/>
        <end position="300"/>
    </location>
</feature>
<feature type="transmembrane region" description="Helical" evidence="6">
    <location>
        <begin position="197"/>
        <end position="218"/>
    </location>
</feature>
<keyword evidence="4 6" id="KW-0472">Membrane</keyword>
<gene>
    <name evidence="8" type="ORF">PGQ11_012780</name>
</gene>
<evidence type="ECO:0000313" key="9">
    <source>
        <dbReference type="Proteomes" id="UP001390339"/>
    </source>
</evidence>
<comment type="caution">
    <text evidence="8">The sequence shown here is derived from an EMBL/GenBank/DDBJ whole genome shotgun (WGS) entry which is preliminary data.</text>
</comment>